<dbReference type="EMBL" id="JAPZPY010000003">
    <property type="protein sequence ID" value="MCZ8379299.1"/>
    <property type="molecule type" value="Genomic_DNA"/>
</dbReference>
<accession>A0ABT4PS18</accession>
<reference evidence="2" key="1">
    <citation type="submission" date="2022-12" db="EMBL/GenBank/DDBJ databases">
        <authorList>
            <person name="Deng Y."/>
            <person name="Zhang Y.-Q."/>
        </authorList>
    </citation>
    <scope>NUCLEOTIDE SEQUENCE</scope>
    <source>
        <strain evidence="2">CPCC 205372</strain>
    </source>
</reference>
<evidence type="ECO:0000313" key="3">
    <source>
        <dbReference type="Proteomes" id="UP001142153"/>
    </source>
</evidence>
<dbReference type="SUPFAM" id="SSF53448">
    <property type="entry name" value="Nucleotide-diphospho-sugar transferases"/>
    <property type="match status" value="1"/>
</dbReference>
<keyword evidence="3" id="KW-1185">Reference proteome</keyword>
<gene>
    <name evidence="2" type="ORF">O6P37_10525</name>
</gene>
<proteinExistence type="predicted"/>
<dbReference type="InterPro" id="IPR001173">
    <property type="entry name" value="Glyco_trans_2-like"/>
</dbReference>
<dbReference type="InterPro" id="IPR050834">
    <property type="entry name" value="Glycosyltransf_2"/>
</dbReference>
<dbReference type="Proteomes" id="UP001142153">
    <property type="component" value="Unassembled WGS sequence"/>
</dbReference>
<dbReference type="CDD" id="cd00761">
    <property type="entry name" value="Glyco_tranf_GTA_type"/>
    <property type="match status" value="1"/>
</dbReference>
<evidence type="ECO:0000259" key="1">
    <source>
        <dbReference type="Pfam" id="PF00535"/>
    </source>
</evidence>
<protein>
    <submittedName>
        <fullName evidence="2">Glycosyltransferase family 2 protein</fullName>
    </submittedName>
</protein>
<dbReference type="InterPro" id="IPR029044">
    <property type="entry name" value="Nucleotide-diphossugar_trans"/>
</dbReference>
<evidence type="ECO:0000313" key="2">
    <source>
        <dbReference type="EMBL" id="MCZ8379299.1"/>
    </source>
</evidence>
<dbReference type="Gene3D" id="3.90.550.10">
    <property type="entry name" value="Spore Coat Polysaccharide Biosynthesis Protein SpsA, Chain A"/>
    <property type="match status" value="1"/>
</dbReference>
<feature type="domain" description="Glycosyltransferase 2-like" evidence="1">
    <location>
        <begin position="3"/>
        <end position="127"/>
    </location>
</feature>
<dbReference type="PANTHER" id="PTHR43685:SF2">
    <property type="entry name" value="GLYCOSYLTRANSFERASE 2-LIKE DOMAIN-CONTAINING PROTEIN"/>
    <property type="match status" value="1"/>
</dbReference>
<organism evidence="2 3">
    <name type="scientific">Mycobacterium hippophais</name>
    <dbReference type="NCBI Taxonomy" id="3016340"/>
    <lineage>
        <taxon>Bacteria</taxon>
        <taxon>Bacillati</taxon>
        <taxon>Actinomycetota</taxon>
        <taxon>Actinomycetes</taxon>
        <taxon>Mycobacteriales</taxon>
        <taxon>Mycobacteriaceae</taxon>
        <taxon>Mycobacterium</taxon>
    </lineage>
</organism>
<name>A0ABT4PS18_9MYCO</name>
<comment type="caution">
    <text evidence="2">The sequence shown here is derived from an EMBL/GenBank/DDBJ whole genome shotgun (WGS) entry which is preliminary data.</text>
</comment>
<sequence>MDVAIPSYQYAPYLRESAMSVLSQRVPNLRLLIVDNGSTDGSQDIARDIAAVDDRVTLYLNARNRGMFHSYNRAIDWAEADYFILLDADDQLAADSLASAVDFLEAHPEVAFLYGVEGRLVDGLLDPGRCDGWTAKWGVVSGEDFIRQTCRDSFCDIGAPAMIMRTRALKKAGHLREELVRTNDFEMYLRLAMYGDVAWTNRVLGIRRLHQAQLSTPYNEHRVLDFLEHERAFESFFAHEGAAMPGASRLLAQARRAGGDYAYWYGLWQLLHRRPDARAAFAYAGKRRTAPVLLPPVGFLFKRRWLRSLYRAVRRLVCEPRRLSTPYADTRTSQARPRQFGRRAS</sequence>
<dbReference type="PANTHER" id="PTHR43685">
    <property type="entry name" value="GLYCOSYLTRANSFERASE"/>
    <property type="match status" value="1"/>
</dbReference>
<dbReference type="Pfam" id="PF00535">
    <property type="entry name" value="Glycos_transf_2"/>
    <property type="match status" value="1"/>
</dbReference>
<dbReference type="RefSeq" id="WP_269893999.1">
    <property type="nucleotide sequence ID" value="NZ_JAPZPY010000003.1"/>
</dbReference>